<proteinExistence type="predicted"/>
<dbReference type="Gene3D" id="3.40.30.10">
    <property type="entry name" value="Glutaredoxin"/>
    <property type="match status" value="1"/>
</dbReference>
<evidence type="ECO:0000256" key="1">
    <source>
        <dbReference type="SAM" id="Phobius"/>
    </source>
</evidence>
<keyword evidence="3" id="KW-1185">Reference proteome</keyword>
<name>A0ABT3AB29_9ALTE</name>
<comment type="caution">
    <text evidence="2">The sequence shown here is derived from an EMBL/GenBank/DDBJ whole genome shotgun (WGS) entry which is preliminary data.</text>
</comment>
<evidence type="ECO:0000313" key="3">
    <source>
        <dbReference type="Proteomes" id="UP001652504"/>
    </source>
</evidence>
<dbReference type="EMBL" id="JAOWKX010000007">
    <property type="protein sequence ID" value="MCV2885838.1"/>
    <property type="molecule type" value="Genomic_DNA"/>
</dbReference>
<gene>
    <name evidence="2" type="ORF">OE749_14160</name>
</gene>
<evidence type="ECO:0000313" key="2">
    <source>
        <dbReference type="EMBL" id="MCV2885838.1"/>
    </source>
</evidence>
<dbReference type="RefSeq" id="WP_263713118.1">
    <property type="nucleotide sequence ID" value="NZ_JAOWKX010000007.1"/>
</dbReference>
<protein>
    <submittedName>
        <fullName evidence="2">Uncharacterized protein</fullName>
    </submittedName>
</protein>
<keyword evidence="1" id="KW-0472">Membrane</keyword>
<accession>A0ABT3AB29</accession>
<reference evidence="2 3" key="1">
    <citation type="submission" date="2022-10" db="EMBL/GenBank/DDBJ databases">
        <title>Aestuariibacter sp. AA17 isolated from Montipora capitata coral fragment.</title>
        <authorList>
            <person name="Emsley S.A."/>
            <person name="Pfannmuller K.M."/>
            <person name="Loughran R.M."/>
            <person name="Shlafstein M."/>
            <person name="Papke E."/>
            <person name="Saw J.H."/>
            <person name="Ushijima B."/>
            <person name="Videau P."/>
        </authorList>
    </citation>
    <scope>NUCLEOTIDE SEQUENCE [LARGE SCALE GENOMIC DNA]</scope>
    <source>
        <strain evidence="2 3">AA17</strain>
    </source>
</reference>
<dbReference type="Proteomes" id="UP001652504">
    <property type="component" value="Unassembled WGS sequence"/>
</dbReference>
<feature type="transmembrane region" description="Helical" evidence="1">
    <location>
        <begin position="20"/>
        <end position="40"/>
    </location>
</feature>
<keyword evidence="1" id="KW-1133">Transmembrane helix</keyword>
<keyword evidence="1" id="KW-0812">Transmembrane</keyword>
<dbReference type="InterPro" id="IPR036249">
    <property type="entry name" value="Thioredoxin-like_sf"/>
</dbReference>
<dbReference type="SUPFAM" id="SSF52833">
    <property type="entry name" value="Thioredoxin-like"/>
    <property type="match status" value="1"/>
</dbReference>
<sequence>MTSNNAPSATFESKTSKNNFAVIAFIIAFILPVILAKFALDYDWFNRGATNKGELLNPALDFSPINSTHSQKWRIAYIMPTNCDQSCENAIFSLSQLHQALGKEQDRVESVIVWTPNSDVKRVSDIAADHHFALLMSEDEKVNNVFNSVETGGIFIIDTLDNVILRYPIQQQKQEAVLKSRDILSDLRKLLKLSRIG</sequence>
<organism evidence="2 3">
    <name type="scientific">Fluctibacter corallii</name>
    <dbReference type="NCBI Taxonomy" id="2984329"/>
    <lineage>
        <taxon>Bacteria</taxon>
        <taxon>Pseudomonadati</taxon>
        <taxon>Pseudomonadota</taxon>
        <taxon>Gammaproteobacteria</taxon>
        <taxon>Alteromonadales</taxon>
        <taxon>Alteromonadaceae</taxon>
        <taxon>Fluctibacter</taxon>
    </lineage>
</organism>